<gene>
    <name evidence="1" type="ORF">K040078D81_39940</name>
</gene>
<dbReference type="RefSeq" id="WP_390407941.1">
    <property type="nucleotide sequence ID" value="NZ_BAABYW010000001.1"/>
</dbReference>
<evidence type="ECO:0008006" key="3">
    <source>
        <dbReference type="Google" id="ProtNLM"/>
    </source>
</evidence>
<proteinExistence type="predicted"/>
<accession>A0ABQ0BEI7</accession>
<dbReference type="EMBL" id="BAABYW010000001">
    <property type="protein sequence ID" value="GAA6409877.1"/>
    <property type="molecule type" value="Genomic_DNA"/>
</dbReference>
<keyword evidence="2" id="KW-1185">Reference proteome</keyword>
<reference evidence="1 2" key="1">
    <citation type="submission" date="2024-04" db="EMBL/GenBank/DDBJ databases">
        <title>Defined microbial consortia suppress multidrug-resistant proinflammatory Enterobacteriaceae via ecological control.</title>
        <authorList>
            <person name="Furuichi M."/>
            <person name="Kawaguchi T."/>
            <person name="Pust M."/>
            <person name="Yasuma K."/>
            <person name="Plichta D."/>
            <person name="Hasegawa N."/>
            <person name="Ohya T."/>
            <person name="Bhattarai S."/>
            <person name="Sasajima S."/>
            <person name="Aoto Y."/>
            <person name="Tuganbaev T."/>
            <person name="Yaginuma M."/>
            <person name="Ueda M."/>
            <person name="Okahashi N."/>
            <person name="Amafuji K."/>
            <person name="Kiridooshi Y."/>
            <person name="Sugita K."/>
            <person name="Strazar M."/>
            <person name="Skelly A."/>
            <person name="Suda W."/>
            <person name="Hattori M."/>
            <person name="Nakamoto N."/>
            <person name="Caballero S."/>
            <person name="Norman J."/>
            <person name="Olle B."/>
            <person name="Tanoue T."/>
            <person name="Arita M."/>
            <person name="Bucci V."/>
            <person name="Atarashi K."/>
            <person name="Xavier R."/>
            <person name="Honda K."/>
        </authorList>
    </citation>
    <scope>NUCLEOTIDE SEQUENCE [LARGE SCALE GENOMIC DNA]</scope>
    <source>
        <strain evidence="2">k04-0078-D8-1</strain>
    </source>
</reference>
<evidence type="ECO:0000313" key="2">
    <source>
        <dbReference type="Proteomes" id="UP001600943"/>
    </source>
</evidence>
<comment type="caution">
    <text evidence="1">The sequence shown here is derived from an EMBL/GenBank/DDBJ whole genome shotgun (WGS) entry which is preliminary data.</text>
</comment>
<name>A0ABQ0BEI7_9FIRM</name>
<dbReference type="Proteomes" id="UP001600943">
    <property type="component" value="Unassembled WGS sequence"/>
</dbReference>
<sequence length="71" mass="7930">MELVTDGKIHIPAKRRDYANDQSTIKITPEAYNMLVDIVDESDGLSMRQVASLIITQAVKGGMIYFDKKGE</sequence>
<protein>
    <recommendedName>
        <fullName evidence="3">CopG family transcriptional regulator</fullName>
    </recommendedName>
</protein>
<evidence type="ECO:0000313" key="1">
    <source>
        <dbReference type="EMBL" id="GAA6409877.1"/>
    </source>
</evidence>
<organism evidence="1 2">
    <name type="scientific">Blautia hominis</name>
    <dbReference type="NCBI Taxonomy" id="2025493"/>
    <lineage>
        <taxon>Bacteria</taxon>
        <taxon>Bacillati</taxon>
        <taxon>Bacillota</taxon>
        <taxon>Clostridia</taxon>
        <taxon>Lachnospirales</taxon>
        <taxon>Lachnospiraceae</taxon>
        <taxon>Blautia</taxon>
    </lineage>
</organism>